<feature type="region of interest" description="Disordered" evidence="2">
    <location>
        <begin position="760"/>
        <end position="820"/>
    </location>
</feature>
<dbReference type="PANTHER" id="PTHR45589:SF1">
    <property type="entry name" value="WD REPEAT DOMAIN 62, ISOFORM G"/>
    <property type="match status" value="1"/>
</dbReference>
<dbReference type="PROSITE" id="PS50082">
    <property type="entry name" value="WD_REPEATS_2"/>
    <property type="match status" value="2"/>
</dbReference>
<proteinExistence type="predicted"/>
<dbReference type="Proteomes" id="UP001328107">
    <property type="component" value="Unassembled WGS sequence"/>
</dbReference>
<comment type="caution">
    <text evidence="3">The sequence shown here is derived from an EMBL/GenBank/DDBJ whole genome shotgun (WGS) entry which is preliminary data.</text>
</comment>
<dbReference type="PANTHER" id="PTHR45589">
    <property type="entry name" value="WD REPEAT DOMAIN 62, ISOFORM G"/>
    <property type="match status" value="1"/>
</dbReference>
<keyword evidence="4" id="KW-1185">Reference proteome</keyword>
<gene>
    <name evidence="3" type="ORF">PMAYCL1PPCAC_29574</name>
</gene>
<dbReference type="InterPro" id="IPR052779">
    <property type="entry name" value="WDR62"/>
</dbReference>
<dbReference type="AlphaFoldDB" id="A0AAN5DCJ3"/>
<evidence type="ECO:0008006" key="5">
    <source>
        <dbReference type="Google" id="ProtNLM"/>
    </source>
</evidence>
<feature type="compositionally biased region" description="Polar residues" evidence="2">
    <location>
        <begin position="1"/>
        <end position="10"/>
    </location>
</feature>
<name>A0AAN5DCJ3_9BILA</name>
<dbReference type="InterPro" id="IPR001680">
    <property type="entry name" value="WD40_rpt"/>
</dbReference>
<dbReference type="InterPro" id="IPR015943">
    <property type="entry name" value="WD40/YVTN_repeat-like_dom_sf"/>
</dbReference>
<sequence>LSHSDPSSKPNAMGGTRMSLSAAARRKSTAVGSTPTGRPIGGSSRLPPISVSPAAKLERVIGCTSLSQSALAVDEKSGAIAYLAGASVVVNRGRRWKESHLIGPSRNTFSTLAFSPCGQFIATGEFGHSPCVRLFELFDKTSDKFTGTQTKEMSAHTYGIIAVKFSSSNNHLISVGEHHDQMIVVWNWKTGEMMASSKVTALVHAIAISPDGSQCVSVGQRHVKFWSIGEIKGRGISGRSAILNEHRTSLFVDVVFMGENRAVAVTDKGIIAELVDKKIMRSLHLDNSKIFAMCVMGSRLLLGCNNGSVQSVDFFSSPPSIRPSLCLPHFLTQDVSLATTVEELQRKPSGVKYADVHAICCVPSTSTVTVAYADHSIYSWQEGEEGGCRKMHSALAHVGNVHALEMYPSDAPFLPSGSFLTGGADGTLRLWNIHHGGTSSGGTPMKNLLSNDLKKMIVLDDEGVLVASKNNSMVPMNDRFESGIKSLRVSRDGRHCAVGMRNGTLVVLDLTSPSMEIIFSEDAHEGDIMCLEYSTPSNDVPSILACGGRDRMVHLFRPSSFYSHICSLDDHSSAVVAIQFVPSSDDFFMYTCAADKMIIIWRLVDSQCSLSFDRQNQISCLSCSITDLHVSVDGLSLLAACGDRQLRKYSLSGKLLSTVKATTDAGSVGSSSCTRMAIDHSGTFVASICSDRFVYIVEAKSGNPVAVLKGFGDIATSIAFSNDQKRLLVTSSNGCIYVFRLSDRLINRIAAARKLFEDTRTPSPDSVLGSGSDTVSDDQPKDSEVESSHFGSVTSLTVDDDAESGVGSNSSAVVSGRRDD</sequence>
<feature type="compositionally biased region" description="Polar residues" evidence="2">
    <location>
        <begin position="761"/>
        <end position="774"/>
    </location>
</feature>
<dbReference type="Gene3D" id="2.130.10.10">
    <property type="entry name" value="YVTN repeat-like/Quinoprotein amine dehydrogenase"/>
    <property type="match status" value="4"/>
</dbReference>
<dbReference type="SMART" id="SM00320">
    <property type="entry name" value="WD40"/>
    <property type="match status" value="12"/>
</dbReference>
<evidence type="ECO:0000313" key="4">
    <source>
        <dbReference type="Proteomes" id="UP001328107"/>
    </source>
</evidence>
<feature type="non-terminal residue" evidence="3">
    <location>
        <position position="1"/>
    </location>
</feature>
<dbReference type="SUPFAM" id="SSF50978">
    <property type="entry name" value="WD40 repeat-like"/>
    <property type="match status" value="2"/>
</dbReference>
<feature type="compositionally biased region" description="Low complexity" evidence="2">
    <location>
        <begin position="804"/>
        <end position="820"/>
    </location>
</feature>
<feature type="repeat" description="WD" evidence="1">
    <location>
        <begin position="568"/>
        <end position="611"/>
    </location>
</feature>
<organism evidence="3 4">
    <name type="scientific">Pristionchus mayeri</name>
    <dbReference type="NCBI Taxonomy" id="1317129"/>
    <lineage>
        <taxon>Eukaryota</taxon>
        <taxon>Metazoa</taxon>
        <taxon>Ecdysozoa</taxon>
        <taxon>Nematoda</taxon>
        <taxon>Chromadorea</taxon>
        <taxon>Rhabditida</taxon>
        <taxon>Rhabditina</taxon>
        <taxon>Diplogasteromorpha</taxon>
        <taxon>Diplogasteroidea</taxon>
        <taxon>Neodiplogasteridae</taxon>
        <taxon>Pristionchus</taxon>
    </lineage>
</organism>
<feature type="compositionally biased region" description="Basic and acidic residues" evidence="2">
    <location>
        <begin position="778"/>
        <end position="787"/>
    </location>
</feature>
<reference evidence="4" key="1">
    <citation type="submission" date="2022-10" db="EMBL/GenBank/DDBJ databases">
        <title>Genome assembly of Pristionchus species.</title>
        <authorList>
            <person name="Yoshida K."/>
            <person name="Sommer R.J."/>
        </authorList>
    </citation>
    <scope>NUCLEOTIDE SEQUENCE [LARGE SCALE GENOMIC DNA]</scope>
    <source>
        <strain evidence="4">RS5460</strain>
    </source>
</reference>
<feature type="non-terminal residue" evidence="3">
    <location>
        <position position="820"/>
    </location>
</feature>
<dbReference type="GO" id="GO:0007099">
    <property type="term" value="P:centriole replication"/>
    <property type="evidence" value="ECO:0007669"/>
    <property type="project" value="TreeGrafter"/>
</dbReference>
<dbReference type="Pfam" id="PF00400">
    <property type="entry name" value="WD40"/>
    <property type="match status" value="4"/>
</dbReference>
<accession>A0AAN5DCJ3</accession>
<dbReference type="EMBL" id="BTRK01000006">
    <property type="protein sequence ID" value="GMR59379.1"/>
    <property type="molecule type" value="Genomic_DNA"/>
</dbReference>
<dbReference type="GO" id="GO:0072686">
    <property type="term" value="C:mitotic spindle"/>
    <property type="evidence" value="ECO:0007669"/>
    <property type="project" value="TreeGrafter"/>
</dbReference>
<protein>
    <recommendedName>
        <fullName evidence="5">WD40 domain-containing protein</fullName>
    </recommendedName>
</protein>
<feature type="repeat" description="WD" evidence="1">
    <location>
        <begin position="419"/>
        <end position="433"/>
    </location>
</feature>
<evidence type="ECO:0000313" key="3">
    <source>
        <dbReference type="EMBL" id="GMR59379.1"/>
    </source>
</evidence>
<keyword evidence="1" id="KW-0853">WD repeat</keyword>
<feature type="region of interest" description="Disordered" evidence="2">
    <location>
        <begin position="1"/>
        <end position="48"/>
    </location>
</feature>
<evidence type="ECO:0000256" key="2">
    <source>
        <dbReference type="SAM" id="MobiDB-lite"/>
    </source>
</evidence>
<dbReference type="InterPro" id="IPR036322">
    <property type="entry name" value="WD40_repeat_dom_sf"/>
</dbReference>
<evidence type="ECO:0000256" key="1">
    <source>
        <dbReference type="PROSITE-ProRule" id="PRU00221"/>
    </source>
</evidence>